<keyword evidence="8 13" id="KW-0560">Oxidoreductase</keyword>
<feature type="domain" description="TSCPD" evidence="17">
    <location>
        <begin position="916"/>
        <end position="1017"/>
    </location>
</feature>
<dbReference type="InterPro" id="IPR050862">
    <property type="entry name" value="RdRp_reductase_class-2"/>
</dbReference>
<feature type="domain" description="Ribonucleotide reductase class II vitamin B12-dependent N-terminal" evidence="16">
    <location>
        <begin position="44"/>
        <end position="140"/>
    </location>
</feature>
<dbReference type="CDD" id="cd02888">
    <property type="entry name" value="RNR_II_dimer"/>
    <property type="match status" value="1"/>
</dbReference>
<dbReference type="PANTHER" id="PTHR43371:SF1">
    <property type="entry name" value="RIBONUCLEOSIDE-DIPHOSPHATE REDUCTASE"/>
    <property type="match status" value="1"/>
</dbReference>
<dbReference type="EC" id="1.17.4.1" evidence="3 13"/>
<evidence type="ECO:0000256" key="1">
    <source>
        <dbReference type="ARBA" id="ARBA00001922"/>
    </source>
</evidence>
<dbReference type="GO" id="GO:0004748">
    <property type="term" value="F:ribonucleoside-diphosphate reductase activity, thioredoxin disulfide as acceptor"/>
    <property type="evidence" value="ECO:0007669"/>
    <property type="project" value="UniProtKB-EC"/>
</dbReference>
<organism evidence="18 19">
    <name type="scientific">Cnuella takakiae</name>
    <dbReference type="NCBI Taxonomy" id="1302690"/>
    <lineage>
        <taxon>Bacteria</taxon>
        <taxon>Pseudomonadati</taxon>
        <taxon>Bacteroidota</taxon>
        <taxon>Chitinophagia</taxon>
        <taxon>Chitinophagales</taxon>
        <taxon>Chitinophagaceae</taxon>
        <taxon>Cnuella</taxon>
    </lineage>
</organism>
<evidence type="ECO:0000256" key="5">
    <source>
        <dbReference type="ARBA" id="ARBA00022628"/>
    </source>
</evidence>
<dbReference type="InterPro" id="IPR013344">
    <property type="entry name" value="RNR_NrdJ/NrdZ"/>
</dbReference>
<evidence type="ECO:0000256" key="6">
    <source>
        <dbReference type="ARBA" id="ARBA00022634"/>
    </source>
</evidence>
<sequence>MDLFNINEFDMPTAKKTAAKGLTFTRKYTSDAKPVFDLFEYDYRTSVIRNPSGEVVFELNNVEVPKGWSQIATDILAQKYFRKAGVPQPDGSLGRETSVKQVAHRMANCWKVWGERYGYFATEKDATVFYEELVYSILAQMCVPNSPQWFNTGLHESYGITGAPQGHYYVDPIDGQLKNSTSAYERPQPHACFILSVNDDLVNDGGIMDLWVREARIFKYGSGVGTNYSNIRGEGEKLSGGGSSSGLMSFLKIGDRAAGAIKSGGTTRRAAKMVCLDLDHPEIVEFVNWKVEEEKKVGALIAAGYASDYEGEAYRTVSGQNSNNSVRIPNSFFEKLEKGEDWELKARTDGRTMKKVPARELWNQIAYAAWRCADPGTQYNTTINEWHTCPEGGEIRASNPCSEYMFLDNTACNLASANLMKFYDNDTNHFDVEGFEYVCRLWTTVLEVSVLMAQFPSKEVAQLSYDYRTLGLGYANLGSLLMVSGIPYDSEKARAISGALTAIMTGTAYKTSAEMASFLGAFPRYEENKQHMMRVMRNHRLAAYDADAYEGLSIKPQGLKAQFCPDYMLKAACKAWDDAVELGEQFGYRNAQTTVIAPTGTIGLVMDCDTTGVEPDFALVKFKKLSGGGYFKIINQSVPVALKNLGYGAKEVDAIVKYAVGAGSFAGAPHINHQTLSEKGFIAEEIKKLDKAVGAAFEIGFVFNVYNLGEECLQRLGFKPEDYYNFEWSLLEALGFTGEQIDAANDYVCGTMTVEGAPFLKDEHLPVFDCANKCGNKGERYIHAHGHIKMMAAAQPFLSGAISKTINLPHEAEVEEIADSYLLSWQMGLKACALYRDGSKLSQPLSNKSDKKKKEDEPAEAEAETTADITGSGIVDMGKLTIEELLDEVQKRVQASPDTQLKRDLARIVERRTLPAKRRGFTQKAKINGQAVFVRTGEYADGTVGEIFIDMAKEGATMRSMLNCFAIAVSLGLQYGVPLEEFVEKFVFTKFDPAGFVEHPNIKSTTSIVDFIFRMLGYEYLNRTDLVHVLDKPEVQNTGTDSWDDQPAKAPELSNVRVVASVAPAKPVQKTAVKAEVGMDAVNAAAKSMQSDAPACNTCGHITVRSGTCYKCLNCGNSMGCS</sequence>
<evidence type="ECO:0000256" key="3">
    <source>
        <dbReference type="ARBA" id="ARBA00012274"/>
    </source>
</evidence>
<keyword evidence="9" id="KW-1015">Disulfide bond</keyword>
<dbReference type="Pfam" id="PF08471">
    <property type="entry name" value="Ribonuc_red_2_N"/>
    <property type="match status" value="1"/>
</dbReference>
<dbReference type="NCBIfam" id="TIGR02504">
    <property type="entry name" value="NrdJ_Z"/>
    <property type="match status" value="1"/>
</dbReference>
<comment type="function">
    <text evidence="11 13">Catalyzes the reduction of ribonucleotides to deoxyribonucleotides. May function to provide a pool of deoxyribonucleotide precursors for DNA repair during oxygen limitation and/or for immediate growth after restoration of oxygen.</text>
</comment>
<evidence type="ECO:0000256" key="11">
    <source>
        <dbReference type="ARBA" id="ARBA00025437"/>
    </source>
</evidence>
<dbReference type="GO" id="GO:0000166">
    <property type="term" value="F:nucleotide binding"/>
    <property type="evidence" value="ECO:0007669"/>
    <property type="project" value="UniProtKB-KW"/>
</dbReference>
<evidence type="ECO:0000256" key="14">
    <source>
        <dbReference type="SAM" id="MobiDB-lite"/>
    </source>
</evidence>
<dbReference type="STRING" id="1302690.BUE76_06860"/>
<keyword evidence="6 13" id="KW-0237">DNA synthesis</keyword>
<evidence type="ECO:0000259" key="17">
    <source>
        <dbReference type="Pfam" id="PF12637"/>
    </source>
</evidence>
<dbReference type="SUPFAM" id="SSF51998">
    <property type="entry name" value="PFL-like glycyl radical enzymes"/>
    <property type="match status" value="1"/>
</dbReference>
<evidence type="ECO:0000256" key="12">
    <source>
        <dbReference type="ARBA" id="ARBA00047754"/>
    </source>
</evidence>
<comment type="catalytic activity">
    <reaction evidence="12 13">
        <text>a 2'-deoxyribonucleoside 5'-diphosphate + [thioredoxin]-disulfide + H2O = a ribonucleoside 5'-diphosphate + [thioredoxin]-dithiol</text>
        <dbReference type="Rhea" id="RHEA:23252"/>
        <dbReference type="Rhea" id="RHEA-COMP:10698"/>
        <dbReference type="Rhea" id="RHEA-COMP:10700"/>
        <dbReference type="ChEBI" id="CHEBI:15377"/>
        <dbReference type="ChEBI" id="CHEBI:29950"/>
        <dbReference type="ChEBI" id="CHEBI:50058"/>
        <dbReference type="ChEBI" id="CHEBI:57930"/>
        <dbReference type="ChEBI" id="CHEBI:73316"/>
        <dbReference type="EC" id="1.17.4.1"/>
    </reaction>
</comment>
<evidence type="ECO:0000313" key="19">
    <source>
        <dbReference type="Proteomes" id="UP000184368"/>
    </source>
</evidence>
<feature type="region of interest" description="Disordered" evidence="14">
    <location>
        <begin position="843"/>
        <end position="866"/>
    </location>
</feature>
<keyword evidence="10 13" id="KW-0170">Cobalt</keyword>
<name>A0A1M4WQV3_9BACT</name>
<dbReference type="GO" id="GO:0071897">
    <property type="term" value="P:DNA biosynthetic process"/>
    <property type="evidence" value="ECO:0007669"/>
    <property type="project" value="UniProtKB-KW"/>
</dbReference>
<dbReference type="InterPro" id="IPR000788">
    <property type="entry name" value="RNR_lg_C"/>
</dbReference>
<dbReference type="InterPro" id="IPR013678">
    <property type="entry name" value="RNR_2_N"/>
</dbReference>
<dbReference type="GO" id="GO:0050897">
    <property type="term" value="F:cobalt ion binding"/>
    <property type="evidence" value="ECO:0007669"/>
    <property type="project" value="InterPro"/>
</dbReference>
<evidence type="ECO:0000256" key="2">
    <source>
        <dbReference type="ARBA" id="ARBA00007405"/>
    </source>
</evidence>
<dbReference type="Gene3D" id="3.20.70.20">
    <property type="match status" value="2"/>
</dbReference>
<keyword evidence="5 13" id="KW-0846">Cobalamin</keyword>
<dbReference type="PANTHER" id="PTHR43371">
    <property type="entry name" value="VITAMIN B12-DEPENDENT RIBONUCLEOTIDE REDUCTASE"/>
    <property type="match status" value="1"/>
</dbReference>
<dbReference type="Pfam" id="PF12637">
    <property type="entry name" value="TSCPD"/>
    <property type="match status" value="1"/>
</dbReference>
<feature type="domain" description="Ribonucleotide reductase large subunit C-terminal" evidence="15">
    <location>
        <begin position="739"/>
        <end position="835"/>
    </location>
</feature>
<evidence type="ECO:0000256" key="8">
    <source>
        <dbReference type="ARBA" id="ARBA00023002"/>
    </source>
</evidence>
<accession>A0A1M4WQV3</accession>
<protein>
    <recommendedName>
        <fullName evidence="4 13">Vitamin B12-dependent ribonucleotide reductase</fullName>
        <ecNumber evidence="3 13">1.17.4.1</ecNumber>
    </recommendedName>
</protein>
<reference evidence="18 19" key="1">
    <citation type="submission" date="2016-11" db="EMBL/GenBank/DDBJ databases">
        <authorList>
            <person name="Jaros S."/>
            <person name="Januszkiewicz K."/>
            <person name="Wedrychowicz H."/>
        </authorList>
    </citation>
    <scope>NUCLEOTIDE SEQUENCE [LARGE SCALE GENOMIC DNA]</scope>
    <source>
        <strain evidence="18 19">DSM 26897</strain>
    </source>
</reference>
<dbReference type="Proteomes" id="UP000184368">
    <property type="component" value="Unassembled WGS sequence"/>
</dbReference>
<evidence type="ECO:0000259" key="16">
    <source>
        <dbReference type="Pfam" id="PF08471"/>
    </source>
</evidence>
<dbReference type="AlphaFoldDB" id="A0A1M4WQV3"/>
<keyword evidence="7 13" id="KW-0547">Nucleotide-binding</keyword>
<evidence type="ECO:0000313" key="18">
    <source>
        <dbReference type="EMBL" id="SHE83598.1"/>
    </source>
</evidence>
<feature type="domain" description="Ribonucleotide reductase large subunit C-terminal" evidence="15">
    <location>
        <begin position="191"/>
        <end position="676"/>
    </location>
</feature>
<evidence type="ECO:0000256" key="10">
    <source>
        <dbReference type="ARBA" id="ARBA00023285"/>
    </source>
</evidence>
<evidence type="ECO:0000256" key="13">
    <source>
        <dbReference type="RuleBase" id="RU364064"/>
    </source>
</evidence>
<evidence type="ECO:0000259" key="15">
    <source>
        <dbReference type="Pfam" id="PF02867"/>
    </source>
</evidence>
<comment type="similarity">
    <text evidence="2 13">Belongs to the ribonucleoside diphosphate reductase class-2 family.</text>
</comment>
<dbReference type="InterPro" id="IPR024434">
    <property type="entry name" value="TSCPD_dom"/>
</dbReference>
<evidence type="ECO:0000256" key="9">
    <source>
        <dbReference type="ARBA" id="ARBA00023157"/>
    </source>
</evidence>
<dbReference type="GO" id="GO:0031419">
    <property type="term" value="F:cobalamin binding"/>
    <property type="evidence" value="ECO:0007669"/>
    <property type="project" value="UniProtKB-KW"/>
</dbReference>
<evidence type="ECO:0000256" key="7">
    <source>
        <dbReference type="ARBA" id="ARBA00022741"/>
    </source>
</evidence>
<gene>
    <name evidence="18" type="ORF">SAMN05444008_103109</name>
</gene>
<dbReference type="Pfam" id="PF02867">
    <property type="entry name" value="Ribonuc_red_lgC"/>
    <property type="match status" value="2"/>
</dbReference>
<comment type="cofactor">
    <cofactor evidence="1 13">
        <name>adenosylcob(III)alamin</name>
        <dbReference type="ChEBI" id="CHEBI:18408"/>
    </cofactor>
</comment>
<proteinExistence type="inferred from homology"/>
<dbReference type="EMBL" id="FQUO01000003">
    <property type="protein sequence ID" value="SHE83598.1"/>
    <property type="molecule type" value="Genomic_DNA"/>
</dbReference>
<dbReference type="PRINTS" id="PR01183">
    <property type="entry name" value="RIBORDTASEM1"/>
</dbReference>
<dbReference type="NCBIfam" id="NF005122">
    <property type="entry name" value="PRK06556.1"/>
    <property type="match status" value="1"/>
</dbReference>
<evidence type="ECO:0000256" key="4">
    <source>
        <dbReference type="ARBA" id="ARBA00014409"/>
    </source>
</evidence>
<keyword evidence="19" id="KW-1185">Reference proteome</keyword>